<proteinExistence type="predicted"/>
<keyword evidence="1" id="KW-0328">Glycosyltransferase</keyword>
<dbReference type="AlphaFoldDB" id="A0A2T1G0U7"/>
<dbReference type="GO" id="GO:0009244">
    <property type="term" value="P:lipopolysaccharide core region biosynthetic process"/>
    <property type="evidence" value="ECO:0007669"/>
    <property type="project" value="TreeGrafter"/>
</dbReference>
<dbReference type="InterPro" id="IPR002201">
    <property type="entry name" value="Glyco_trans_9"/>
</dbReference>
<evidence type="ECO:0000313" key="3">
    <source>
        <dbReference type="EMBL" id="PSB50857.1"/>
    </source>
</evidence>
<dbReference type="RefSeq" id="WP_106310043.1">
    <property type="nucleotide sequence ID" value="NZ_PVWO01000381.1"/>
</dbReference>
<dbReference type="GO" id="GO:0005829">
    <property type="term" value="C:cytosol"/>
    <property type="evidence" value="ECO:0007669"/>
    <property type="project" value="TreeGrafter"/>
</dbReference>
<organism evidence="3 4">
    <name type="scientific">Chamaesiphon polymorphus CCALA 037</name>
    <dbReference type="NCBI Taxonomy" id="2107692"/>
    <lineage>
        <taxon>Bacteria</taxon>
        <taxon>Bacillati</taxon>
        <taxon>Cyanobacteriota</taxon>
        <taxon>Cyanophyceae</taxon>
        <taxon>Gomontiellales</taxon>
        <taxon>Chamaesiphonaceae</taxon>
        <taxon>Chamaesiphon</taxon>
    </lineage>
</organism>
<accession>A0A2T1G0U7</accession>
<dbReference type="GO" id="GO:0008713">
    <property type="term" value="F:ADP-heptose-lipopolysaccharide heptosyltransferase activity"/>
    <property type="evidence" value="ECO:0007669"/>
    <property type="project" value="TreeGrafter"/>
</dbReference>
<dbReference type="PANTHER" id="PTHR30160">
    <property type="entry name" value="TETRAACYLDISACCHARIDE 4'-KINASE-RELATED"/>
    <property type="match status" value="1"/>
</dbReference>
<keyword evidence="2 3" id="KW-0808">Transferase</keyword>
<sequence>MRILALVPGGIGDQILFFPTIDNLKGRYPDAEIDVVVEPRSTTAYRVSKSVHKVIPFDFKDVNGPADWGNLLGIIRDNEYDVAMSLGRRFGVGLLLWLTGIPVRIGFDVGASKFFLSNPVSLNLNQYAAQMFHDLVRGLDITDPCPAVSINVPKADIDWAEAEQQRLGIKDSGYVLIHGGENKPDPSLGVDRIYPVKQWQQIVKDLQTRQPNIPVAVIKGPDDSEFIEELLVLCPTLKVISPPDIGKLAATIAGANLMLCTNSGPMHLAVAVGTYTIALFGPSDPAKLLPDNGRSIAIKSRTGKLADIPPSDILEKIWKG</sequence>
<dbReference type="OrthoDB" id="9797795at2"/>
<name>A0A2T1G0U7_9CYAN</name>
<evidence type="ECO:0000256" key="1">
    <source>
        <dbReference type="ARBA" id="ARBA00022676"/>
    </source>
</evidence>
<dbReference type="InterPro" id="IPR051199">
    <property type="entry name" value="LPS_LOS_Heptosyltrfase"/>
</dbReference>
<dbReference type="Pfam" id="PF01075">
    <property type="entry name" value="Glyco_transf_9"/>
    <property type="match status" value="1"/>
</dbReference>
<dbReference type="SUPFAM" id="SSF53756">
    <property type="entry name" value="UDP-Glycosyltransferase/glycogen phosphorylase"/>
    <property type="match status" value="1"/>
</dbReference>
<gene>
    <name evidence="3" type="ORF">C7B77_22275</name>
</gene>
<evidence type="ECO:0000256" key="2">
    <source>
        <dbReference type="ARBA" id="ARBA00022679"/>
    </source>
</evidence>
<dbReference type="PANTHER" id="PTHR30160:SF7">
    <property type="entry name" value="ADP-HEPTOSE--LPS HEPTOSYLTRANSFERASE 2"/>
    <property type="match status" value="1"/>
</dbReference>
<dbReference type="CDD" id="cd03789">
    <property type="entry name" value="GT9_LPS_heptosyltransferase"/>
    <property type="match status" value="1"/>
</dbReference>
<dbReference type="Gene3D" id="3.40.50.2000">
    <property type="entry name" value="Glycogen Phosphorylase B"/>
    <property type="match status" value="2"/>
</dbReference>
<dbReference type="Proteomes" id="UP000238937">
    <property type="component" value="Unassembled WGS sequence"/>
</dbReference>
<protein>
    <submittedName>
        <fullName evidence="3">Glycosyltransferase</fullName>
    </submittedName>
</protein>
<comment type="caution">
    <text evidence="3">The sequence shown here is derived from an EMBL/GenBank/DDBJ whole genome shotgun (WGS) entry which is preliminary data.</text>
</comment>
<reference evidence="3 4" key="1">
    <citation type="submission" date="2018-03" db="EMBL/GenBank/DDBJ databases">
        <title>The ancient ancestry and fast evolution of plastids.</title>
        <authorList>
            <person name="Moore K.R."/>
            <person name="Magnabosco C."/>
            <person name="Momper L."/>
            <person name="Gold D.A."/>
            <person name="Bosak T."/>
            <person name="Fournier G.P."/>
        </authorList>
    </citation>
    <scope>NUCLEOTIDE SEQUENCE [LARGE SCALE GENOMIC DNA]</scope>
    <source>
        <strain evidence="3 4">CCALA 037</strain>
    </source>
</reference>
<evidence type="ECO:0000313" key="4">
    <source>
        <dbReference type="Proteomes" id="UP000238937"/>
    </source>
</evidence>
<keyword evidence="4" id="KW-1185">Reference proteome</keyword>
<dbReference type="EMBL" id="PVWO01000381">
    <property type="protein sequence ID" value="PSB50857.1"/>
    <property type="molecule type" value="Genomic_DNA"/>
</dbReference>